<dbReference type="PANTHER" id="PTHR21301:SF10">
    <property type="entry name" value="REVERSE TRANSCRIPTASE DOMAIN-CONTAINING PROTEIN"/>
    <property type="match status" value="1"/>
</dbReference>
<proteinExistence type="predicted"/>
<organism evidence="1 2">
    <name type="scientific">Octopus sinensis</name>
    <name type="common">East Asian common octopus</name>
    <dbReference type="NCBI Taxonomy" id="2607531"/>
    <lineage>
        <taxon>Eukaryota</taxon>
        <taxon>Metazoa</taxon>
        <taxon>Spiralia</taxon>
        <taxon>Lophotrochozoa</taxon>
        <taxon>Mollusca</taxon>
        <taxon>Cephalopoda</taxon>
        <taxon>Coleoidea</taxon>
        <taxon>Octopodiformes</taxon>
        <taxon>Octopoda</taxon>
        <taxon>Incirrata</taxon>
        <taxon>Octopodidae</taxon>
        <taxon>Octopus</taxon>
    </lineage>
</organism>
<reference evidence="2" key="1">
    <citation type="submission" date="2025-08" db="UniProtKB">
        <authorList>
            <consortium name="RefSeq"/>
        </authorList>
    </citation>
    <scope>IDENTIFICATION</scope>
</reference>
<dbReference type="RefSeq" id="XP_036365358.1">
    <property type="nucleotide sequence ID" value="XM_036509465.1"/>
</dbReference>
<keyword evidence="1" id="KW-1185">Reference proteome</keyword>
<accession>A0A7E6FCV7</accession>
<dbReference type="AlphaFoldDB" id="A0A7E6FCV7"/>
<dbReference type="KEGG" id="osn:118766193"/>
<sequence>MNIRTPLQTRRKTIYATQEPKKAIFYGLPKVHKSSEIQRAIKEQRNHYIRIQRPADLTMRLIVAGPQAPTQQLSHFRDVLLKPLCPLIPSYIRDDIDFLTHIPNTVPENTILARFDVTNLYTNIPHTLGLEGIKQWVEKYRELIDKRFKTDFITKATQLILEENTFSFNNKTYRRIKGTAMGTKFAPLYANLVMEFP</sequence>
<evidence type="ECO:0000313" key="1">
    <source>
        <dbReference type="Proteomes" id="UP000515154"/>
    </source>
</evidence>
<evidence type="ECO:0000313" key="2">
    <source>
        <dbReference type="RefSeq" id="XP_036365358.1"/>
    </source>
</evidence>
<protein>
    <submittedName>
        <fullName evidence="2">Uncharacterized protein LOC118766193</fullName>
    </submittedName>
</protein>
<gene>
    <name evidence="2" type="primary">LOC118766193</name>
</gene>
<dbReference type="PANTHER" id="PTHR21301">
    <property type="entry name" value="REVERSE TRANSCRIPTASE"/>
    <property type="match status" value="1"/>
</dbReference>
<dbReference type="Proteomes" id="UP000515154">
    <property type="component" value="Linkage group LG15"/>
</dbReference>
<name>A0A7E6FCV7_9MOLL</name>